<dbReference type="PANTHER" id="PTHR48090">
    <property type="entry name" value="UNDECAPRENYL-PHOSPHATE 4-DEOXY-4-FORMAMIDO-L-ARABINOSE TRANSFERASE-RELATED"/>
    <property type="match status" value="1"/>
</dbReference>
<dbReference type="InterPro" id="IPR029044">
    <property type="entry name" value="Nucleotide-diphossugar_trans"/>
</dbReference>
<evidence type="ECO:0000259" key="1">
    <source>
        <dbReference type="Pfam" id="PF00535"/>
    </source>
</evidence>
<protein>
    <recommendedName>
        <fullName evidence="1">Glycosyltransferase 2-like domain-containing protein</fullName>
    </recommendedName>
</protein>
<organism evidence="2">
    <name type="scientific">marine metagenome</name>
    <dbReference type="NCBI Taxonomy" id="408172"/>
    <lineage>
        <taxon>unclassified sequences</taxon>
        <taxon>metagenomes</taxon>
        <taxon>ecological metagenomes</taxon>
    </lineage>
</organism>
<reference evidence="2" key="1">
    <citation type="submission" date="2018-05" db="EMBL/GenBank/DDBJ databases">
        <authorList>
            <person name="Lanie J.A."/>
            <person name="Ng W.-L."/>
            <person name="Kazmierczak K.M."/>
            <person name="Andrzejewski T.M."/>
            <person name="Davidsen T.M."/>
            <person name="Wayne K.J."/>
            <person name="Tettelin H."/>
            <person name="Glass J.I."/>
            <person name="Rusch D."/>
            <person name="Podicherti R."/>
            <person name="Tsui H.-C.T."/>
            <person name="Winkler M.E."/>
        </authorList>
    </citation>
    <scope>NUCLEOTIDE SEQUENCE</scope>
</reference>
<feature type="non-terminal residue" evidence="2">
    <location>
        <position position="211"/>
    </location>
</feature>
<name>A0A383ANH8_9ZZZZ</name>
<dbReference type="InterPro" id="IPR001173">
    <property type="entry name" value="Glyco_trans_2-like"/>
</dbReference>
<dbReference type="CDD" id="cd04179">
    <property type="entry name" value="DPM_DPG-synthase_like"/>
    <property type="match status" value="1"/>
</dbReference>
<dbReference type="AlphaFoldDB" id="A0A383ANH8"/>
<proteinExistence type="predicted"/>
<dbReference type="Pfam" id="PF00535">
    <property type="entry name" value="Glycos_transf_2"/>
    <property type="match status" value="1"/>
</dbReference>
<dbReference type="EMBL" id="UINC01193480">
    <property type="protein sequence ID" value="SVE09110.1"/>
    <property type="molecule type" value="Genomic_DNA"/>
</dbReference>
<evidence type="ECO:0000313" key="2">
    <source>
        <dbReference type="EMBL" id="SVE09110.1"/>
    </source>
</evidence>
<accession>A0A383ANH8</accession>
<feature type="domain" description="Glycosyltransferase 2-like" evidence="1">
    <location>
        <begin position="5"/>
        <end position="160"/>
    </location>
</feature>
<dbReference type="SUPFAM" id="SSF53448">
    <property type="entry name" value="Nucleotide-diphospho-sugar transferases"/>
    <property type="match status" value="1"/>
</dbReference>
<gene>
    <name evidence="2" type="ORF">METZ01_LOCUS461964</name>
</gene>
<sequence>MINISILIPTYNEEATIIPLLKSVKKETAKIKSVSFEIVVIDDCSRDNTNKLLRENETLYNYLLSLEINQGKGGAVLRGLEKANGDYILFQDADLEYSPKDYKSLIRPIVDYDVDVVMGSRFMAPQFTRVHYFWHKVGNRAVTLIFNILNNTTFTDTYSCYLMYKKNLVPLEKIRTRGWEQHGEILSLAVKNGAVFYEVPITYSGRSYDEG</sequence>
<dbReference type="PANTHER" id="PTHR48090:SF7">
    <property type="entry name" value="RFBJ PROTEIN"/>
    <property type="match status" value="1"/>
</dbReference>
<dbReference type="Gene3D" id="3.90.550.10">
    <property type="entry name" value="Spore Coat Polysaccharide Biosynthesis Protein SpsA, Chain A"/>
    <property type="match status" value="1"/>
</dbReference>
<dbReference type="InterPro" id="IPR050256">
    <property type="entry name" value="Glycosyltransferase_2"/>
</dbReference>